<feature type="compositionally biased region" description="Low complexity" evidence="2">
    <location>
        <begin position="633"/>
        <end position="643"/>
    </location>
</feature>
<feature type="compositionally biased region" description="Basic and acidic residues" evidence="2">
    <location>
        <begin position="777"/>
        <end position="796"/>
    </location>
</feature>
<feature type="compositionally biased region" description="Basic and acidic residues" evidence="2">
    <location>
        <begin position="718"/>
        <end position="727"/>
    </location>
</feature>
<feature type="compositionally biased region" description="Polar residues" evidence="2">
    <location>
        <begin position="449"/>
        <end position="466"/>
    </location>
</feature>
<proteinExistence type="predicted"/>
<feature type="compositionally biased region" description="Low complexity" evidence="2">
    <location>
        <begin position="665"/>
        <end position="688"/>
    </location>
</feature>
<dbReference type="PROSITE" id="PS50012">
    <property type="entry name" value="RCC1_3"/>
    <property type="match status" value="1"/>
</dbReference>
<evidence type="ECO:0000256" key="2">
    <source>
        <dbReference type="SAM" id="MobiDB-lite"/>
    </source>
</evidence>
<feature type="compositionally biased region" description="Low complexity" evidence="2">
    <location>
        <begin position="764"/>
        <end position="776"/>
    </location>
</feature>
<accession>A0ABR2JSH5</accession>
<dbReference type="Proteomes" id="UP001470230">
    <property type="component" value="Unassembled WGS sequence"/>
</dbReference>
<reference evidence="3 4" key="1">
    <citation type="submission" date="2024-04" db="EMBL/GenBank/DDBJ databases">
        <title>Tritrichomonas musculus Genome.</title>
        <authorList>
            <person name="Alves-Ferreira E."/>
            <person name="Grigg M."/>
            <person name="Lorenzi H."/>
            <person name="Galac M."/>
        </authorList>
    </citation>
    <scope>NUCLEOTIDE SEQUENCE [LARGE SCALE GENOMIC DNA]</scope>
    <source>
        <strain evidence="3 4">EAF2021</strain>
    </source>
</reference>
<dbReference type="PANTHER" id="PTHR45982">
    <property type="entry name" value="REGULATOR OF CHROMOSOME CONDENSATION"/>
    <property type="match status" value="1"/>
</dbReference>
<feature type="compositionally biased region" description="Polar residues" evidence="2">
    <location>
        <begin position="605"/>
        <end position="616"/>
    </location>
</feature>
<dbReference type="InterPro" id="IPR009091">
    <property type="entry name" value="RCC1/BLIP-II"/>
</dbReference>
<evidence type="ECO:0000256" key="1">
    <source>
        <dbReference type="PROSITE-ProRule" id="PRU00235"/>
    </source>
</evidence>
<dbReference type="Pfam" id="PF13540">
    <property type="entry name" value="RCC1_2"/>
    <property type="match status" value="1"/>
</dbReference>
<feature type="compositionally biased region" description="Basic and acidic residues" evidence="2">
    <location>
        <begin position="617"/>
        <end position="631"/>
    </location>
</feature>
<dbReference type="InterPro" id="IPR000408">
    <property type="entry name" value="Reg_chr_condens"/>
</dbReference>
<sequence>MKVAGHNYFSILCAQSNGQGVKNQPSISPPVNSRLDPSSLLSYSVYDDHAAWVFRDGRAFAIGNATNGKICGKLSNSILSKQKEITLNDPQGKPCHFLSAVCGTWYTLYLVETSEGHDHLKLVYSCYSKDNPSPIFLNTGRWNPVALFGGSITAAAIDQEGIVIIITEKIFKSPKAEPKVIALPNNERAVSVGCLEQSYFILSEEGHVYSYVPYPADNSEPELKEVEELKEMKIVQISATAAHCFAVTNDGRVFGRGLNENGRIGINSPFTKIFTFTQVTELKRYKIIGAYAGCHHSLFMTSDGGIFSCGANYNGELLLEEGPSEKDVVAPQKTLITADATFCITGIFLSAVFVGIDPPPNSPNLKFDQEYPEFPNPKIEIQMPSDLTSMAESEVDRIILRPLVSFEDMKSEDELISSSISAFERRIAQEQPTPSTLNQDVINIDMKGASSSKGEQKILSSGSKRSGPTEKNQDQKQNSSKGSEKHLSSASNAKKQSSAANKVESDHNSQKQNESSGKNKASSKGDEKKLSSSANVEERKVSSGKGENASNSPKRTGSSEKSKSGKEEENPISSILNIGEKLVNSNHMSSSSNIGDKPIDKSNKGDNLSNSMTRSISSEKNRPPSKEDDKNLSAASKKASSAAKKVESEHNSQKLAESSGKGKGSSKADQKALSSASNTKKASSAANKNESENQKSSKLEERGLTKEQSGSNQPKKSNSSEKGEEKLIPTIQSIGDQMINNLNKEGNSAAGSKQSAAVEERQLSAASNSKKASSAARKNESDHQSEKSRSKNDEKAVLSSASNTKKLSSASPKRTESSDKNKSSSKSATKPIQKRSVSPSKKTTTSEEEQKPFNFESTPDQRASSGSKLSVNSELAHLRQQNSEMKELLASKDKEILRLTKLNETFIGNNRDLQSNLTECWDNQKHKIDKLDTMNNSKRRKK</sequence>
<feature type="compositionally biased region" description="Basic and acidic residues" evidence="2">
    <location>
        <begin position="689"/>
        <end position="705"/>
    </location>
</feature>
<dbReference type="EMBL" id="JAPFFF010000009">
    <property type="protein sequence ID" value="KAK8881740.1"/>
    <property type="molecule type" value="Genomic_DNA"/>
</dbReference>
<organism evidence="3 4">
    <name type="scientific">Tritrichomonas musculus</name>
    <dbReference type="NCBI Taxonomy" id="1915356"/>
    <lineage>
        <taxon>Eukaryota</taxon>
        <taxon>Metamonada</taxon>
        <taxon>Parabasalia</taxon>
        <taxon>Tritrichomonadida</taxon>
        <taxon>Tritrichomonadidae</taxon>
        <taxon>Tritrichomonas</taxon>
    </lineage>
</organism>
<feature type="compositionally biased region" description="Polar residues" evidence="2">
    <location>
        <begin position="855"/>
        <end position="875"/>
    </location>
</feature>
<name>A0ABR2JSH5_9EUKA</name>
<feature type="compositionally biased region" description="Polar residues" evidence="2">
    <location>
        <begin position="730"/>
        <end position="755"/>
    </location>
</feature>
<gene>
    <name evidence="3" type="ORF">M9Y10_044376</name>
</gene>
<feature type="compositionally biased region" description="Polar residues" evidence="2">
    <location>
        <begin position="510"/>
        <end position="522"/>
    </location>
</feature>
<evidence type="ECO:0000313" key="3">
    <source>
        <dbReference type="EMBL" id="KAK8881740.1"/>
    </source>
</evidence>
<feature type="compositionally biased region" description="Basic and acidic residues" evidence="2">
    <location>
        <begin position="523"/>
        <end position="541"/>
    </location>
</feature>
<dbReference type="PANTHER" id="PTHR45982:SF1">
    <property type="entry name" value="REGULATOR OF CHROMOSOME CONDENSATION"/>
    <property type="match status" value="1"/>
</dbReference>
<feature type="compositionally biased region" description="Low complexity" evidence="2">
    <location>
        <begin position="488"/>
        <end position="502"/>
    </location>
</feature>
<feature type="compositionally biased region" description="Basic and acidic residues" evidence="2">
    <location>
        <begin position="813"/>
        <end position="822"/>
    </location>
</feature>
<feature type="compositionally biased region" description="Polar residues" evidence="2">
    <location>
        <begin position="799"/>
        <end position="812"/>
    </location>
</feature>
<dbReference type="SUPFAM" id="SSF50985">
    <property type="entry name" value="RCC1/BLIP-II"/>
    <property type="match status" value="1"/>
</dbReference>
<keyword evidence="4" id="KW-1185">Reference proteome</keyword>
<feature type="compositionally biased region" description="Polar residues" evidence="2">
    <location>
        <begin position="583"/>
        <end position="594"/>
    </location>
</feature>
<dbReference type="InterPro" id="IPR051553">
    <property type="entry name" value="Ran_GTPase-activating"/>
</dbReference>
<feature type="region of interest" description="Disordered" evidence="2">
    <location>
        <begin position="447"/>
        <end position="875"/>
    </location>
</feature>
<feature type="compositionally biased region" description="Basic and acidic residues" evidence="2">
    <location>
        <begin position="557"/>
        <end position="569"/>
    </location>
</feature>
<protein>
    <submittedName>
        <fullName evidence="3">Uncharacterized protein</fullName>
    </submittedName>
</protein>
<evidence type="ECO:0000313" key="4">
    <source>
        <dbReference type="Proteomes" id="UP001470230"/>
    </source>
</evidence>
<comment type="caution">
    <text evidence="3">The sequence shown here is derived from an EMBL/GenBank/DDBJ whole genome shotgun (WGS) entry which is preliminary data.</text>
</comment>
<feature type="repeat" description="RCC1" evidence="1">
    <location>
        <begin position="251"/>
        <end position="303"/>
    </location>
</feature>
<dbReference type="Gene3D" id="2.130.10.30">
    <property type="entry name" value="Regulator of chromosome condensation 1/beta-lactamase-inhibitor protein II"/>
    <property type="match status" value="2"/>
</dbReference>